<dbReference type="Pfam" id="PF18730">
    <property type="entry name" value="HEPN_Cthe2314"/>
    <property type="match status" value="1"/>
</dbReference>
<name>A0ABS4IWR0_9BACL</name>
<comment type="caution">
    <text evidence="2">The sequence shown here is derived from an EMBL/GenBank/DDBJ whole genome shotgun (WGS) entry which is preliminary data.</text>
</comment>
<sequence length="235" mass="27871">MLRFLFQEPPRTDSGLMLEAGNAVRTYIAASQKKAEASQGNANKHHRLAIWSQGFLDALNELEQSHYCSENYAKRIHSQFLEDMNVEELNDYRRFVYFYKNTFLRVFSILDKLGYFLDELLNLRTEEMKPRFSYFTVLRRLRERNDYAELEQQLYKLKVESSKPLDRLRNQRNTETHFINAEMLDDLNLREPVASRRIHVESAARNVQDIHTGFEMVCRTLVVVFTYITARLAKE</sequence>
<dbReference type="Proteomes" id="UP001519287">
    <property type="component" value="Unassembled WGS sequence"/>
</dbReference>
<proteinExistence type="predicted"/>
<gene>
    <name evidence="2" type="ORF">J2Z66_003630</name>
</gene>
<organism evidence="2 3">
    <name type="scientific">Paenibacillus eucommiae</name>
    <dbReference type="NCBI Taxonomy" id="1355755"/>
    <lineage>
        <taxon>Bacteria</taxon>
        <taxon>Bacillati</taxon>
        <taxon>Bacillota</taxon>
        <taxon>Bacilli</taxon>
        <taxon>Bacillales</taxon>
        <taxon>Paenibacillaceae</taxon>
        <taxon>Paenibacillus</taxon>
    </lineage>
</organism>
<keyword evidence="3" id="KW-1185">Reference proteome</keyword>
<evidence type="ECO:0000259" key="1">
    <source>
        <dbReference type="Pfam" id="PF18730"/>
    </source>
</evidence>
<accession>A0ABS4IWR0</accession>
<dbReference type="RefSeq" id="WP_209972736.1">
    <property type="nucleotide sequence ID" value="NZ_JAGGLB010000011.1"/>
</dbReference>
<reference evidence="2 3" key="1">
    <citation type="submission" date="2021-03" db="EMBL/GenBank/DDBJ databases">
        <title>Genomic Encyclopedia of Type Strains, Phase IV (KMG-IV): sequencing the most valuable type-strain genomes for metagenomic binning, comparative biology and taxonomic classification.</title>
        <authorList>
            <person name="Goeker M."/>
        </authorList>
    </citation>
    <scope>NUCLEOTIDE SEQUENCE [LARGE SCALE GENOMIC DNA]</scope>
    <source>
        <strain evidence="2 3">DSM 26048</strain>
    </source>
</reference>
<dbReference type="EMBL" id="JAGGLB010000011">
    <property type="protein sequence ID" value="MBP1992022.1"/>
    <property type="molecule type" value="Genomic_DNA"/>
</dbReference>
<evidence type="ECO:0000313" key="2">
    <source>
        <dbReference type="EMBL" id="MBP1992022.1"/>
    </source>
</evidence>
<protein>
    <recommendedName>
        <fullName evidence="1">Cthe-2314-like HEPN domain-containing protein</fullName>
    </recommendedName>
</protein>
<evidence type="ECO:0000313" key="3">
    <source>
        <dbReference type="Proteomes" id="UP001519287"/>
    </source>
</evidence>
<feature type="domain" description="Cthe-2314-like HEPN" evidence="1">
    <location>
        <begin position="51"/>
        <end position="228"/>
    </location>
</feature>
<dbReference type="InterPro" id="IPR041394">
    <property type="entry name" value="HEPN_Cthe2314"/>
</dbReference>